<feature type="domain" description="Thioredoxin" evidence="2">
    <location>
        <begin position="39"/>
        <end position="150"/>
    </location>
</feature>
<dbReference type="PANTHER" id="PTHR45815:SF3">
    <property type="entry name" value="PROTEIN DISULFIDE-ISOMERASE A6"/>
    <property type="match status" value="1"/>
</dbReference>
<dbReference type="SUPFAM" id="SSF52833">
    <property type="entry name" value="Thioredoxin-like"/>
    <property type="match status" value="1"/>
</dbReference>
<dbReference type="PROSITE" id="PS51352">
    <property type="entry name" value="THIOREDOXIN_2"/>
    <property type="match status" value="1"/>
</dbReference>
<dbReference type="CDD" id="cd02961">
    <property type="entry name" value="PDI_a_family"/>
    <property type="match status" value="1"/>
</dbReference>
<dbReference type="InterPro" id="IPR013766">
    <property type="entry name" value="Thioredoxin_domain"/>
</dbReference>
<keyword evidence="1" id="KW-0472">Membrane</keyword>
<evidence type="ECO:0000259" key="2">
    <source>
        <dbReference type="PROSITE" id="PS51352"/>
    </source>
</evidence>
<dbReference type="GO" id="GO:0034976">
    <property type="term" value="P:response to endoplasmic reticulum stress"/>
    <property type="evidence" value="ECO:0007669"/>
    <property type="project" value="TreeGrafter"/>
</dbReference>
<feature type="transmembrane region" description="Helical" evidence="1">
    <location>
        <begin position="9"/>
        <end position="27"/>
    </location>
</feature>
<dbReference type="GO" id="GO:0015035">
    <property type="term" value="F:protein-disulfide reductase activity"/>
    <property type="evidence" value="ECO:0007669"/>
    <property type="project" value="TreeGrafter"/>
</dbReference>
<organism evidence="3">
    <name type="scientific">Klosneuvirus KNV1</name>
    <dbReference type="NCBI Taxonomy" id="1977640"/>
    <lineage>
        <taxon>Viruses</taxon>
        <taxon>Varidnaviria</taxon>
        <taxon>Bamfordvirae</taxon>
        <taxon>Nucleocytoviricota</taxon>
        <taxon>Megaviricetes</taxon>
        <taxon>Imitervirales</taxon>
        <taxon>Mimiviridae</taxon>
        <taxon>Klosneuvirinae</taxon>
        <taxon>Klosneuvirus</taxon>
    </lineage>
</organism>
<sequence>MEFLKNIQWYHYAIVGLIVVILFLIVMDCGCSKSSCRGAVRNEPFAESEGRAQADTKSGAELILYHASFCGYCKQMMPEWDKFADNAKSTFPNLKVSKYECDGADKAVCDAVKIEGFPTVVIKLPNGKVVTFDGERSAQGLANFVKRHAN</sequence>
<reference evidence="3" key="1">
    <citation type="journal article" date="2017" name="Science">
        <title>Giant viruses with an expanded complement of translation system components.</title>
        <authorList>
            <person name="Schulz F."/>
            <person name="Yutin N."/>
            <person name="Ivanova N.N."/>
            <person name="Ortega D.R."/>
            <person name="Lee T.K."/>
            <person name="Vierheilig J."/>
            <person name="Daims H."/>
            <person name="Horn M."/>
            <person name="Wagner M."/>
            <person name="Jensen G.J."/>
            <person name="Kyrpides N.C."/>
            <person name="Koonin E.V."/>
            <person name="Woyke T."/>
        </authorList>
    </citation>
    <scope>NUCLEOTIDE SEQUENCE</scope>
    <source>
        <strain evidence="3">KNV1</strain>
    </source>
</reference>
<gene>
    <name evidence="3" type="ORF">Klosneuvirus_1_68</name>
</gene>
<evidence type="ECO:0000256" key="1">
    <source>
        <dbReference type="SAM" id="Phobius"/>
    </source>
</evidence>
<dbReference type="InterPro" id="IPR036249">
    <property type="entry name" value="Thioredoxin-like_sf"/>
</dbReference>
<dbReference type="Pfam" id="PF00085">
    <property type="entry name" value="Thioredoxin"/>
    <property type="match status" value="1"/>
</dbReference>
<evidence type="ECO:0000313" key="3">
    <source>
        <dbReference type="EMBL" id="ARF11211.1"/>
    </source>
</evidence>
<name>A0A1V0SHR4_9VIRU</name>
<protein>
    <submittedName>
        <fullName evidence="3">Thioredoxin</fullName>
    </submittedName>
</protein>
<dbReference type="EMBL" id="KY684108">
    <property type="protein sequence ID" value="ARF11211.1"/>
    <property type="molecule type" value="Genomic_DNA"/>
</dbReference>
<keyword evidence="1" id="KW-0812">Transmembrane</keyword>
<dbReference type="PROSITE" id="PS00194">
    <property type="entry name" value="THIOREDOXIN_1"/>
    <property type="match status" value="1"/>
</dbReference>
<dbReference type="PANTHER" id="PTHR45815">
    <property type="entry name" value="PROTEIN DISULFIDE-ISOMERASE A6"/>
    <property type="match status" value="1"/>
</dbReference>
<dbReference type="InterPro" id="IPR017937">
    <property type="entry name" value="Thioredoxin_CS"/>
</dbReference>
<dbReference type="Gene3D" id="3.40.30.10">
    <property type="entry name" value="Glutaredoxin"/>
    <property type="match status" value="1"/>
</dbReference>
<keyword evidence="1" id="KW-1133">Transmembrane helix</keyword>
<proteinExistence type="predicted"/>
<accession>A0A1V0SHR4</accession>